<dbReference type="Proteomes" id="UP000652761">
    <property type="component" value="Unassembled WGS sequence"/>
</dbReference>
<sequence>RAVVDCVGDISDPAADSEQTGVVGAGDDVRVGDALHEDYVRGCPGGPMAPRPPTAPPSPPPYAVVSTATIATSSGISGNIPLEIVSEEEMALIDAAMASARCLLQASSSHSSRVGVTAFSALSSAVPPLRRCPRSLLSTVPVIRSQKGSSSQDIEDSGVNTTPSKSPLQLFRSRRALTVTDLMTTEWCEKQMEFILLHGKPKRTKAMRAGSDRHAELEKEVVQKVEICIKTMEDSWAVKFLNFVFGTHQLLFEGLTRELPV</sequence>
<comment type="caution">
    <text evidence="2">The sequence shown here is derived from an EMBL/GenBank/DDBJ whole genome shotgun (WGS) entry which is preliminary data.</text>
</comment>
<evidence type="ECO:0000313" key="2">
    <source>
        <dbReference type="EMBL" id="MQM16815.1"/>
    </source>
</evidence>
<accession>A0A843XBY7</accession>
<keyword evidence="3" id="KW-1185">Reference proteome</keyword>
<dbReference type="GO" id="GO:0045145">
    <property type="term" value="F:single-stranded DNA 5'-3' DNA exonuclease activity"/>
    <property type="evidence" value="ECO:0007669"/>
    <property type="project" value="InterPro"/>
</dbReference>
<dbReference type="PANTHER" id="PTHR14464">
    <property type="entry name" value="EXONUCLEASE V"/>
    <property type="match status" value="1"/>
</dbReference>
<evidence type="ECO:0000256" key="1">
    <source>
        <dbReference type="ARBA" id="ARBA00009797"/>
    </source>
</evidence>
<comment type="similarity">
    <text evidence="1">Belongs to the EXO5 family.</text>
</comment>
<evidence type="ECO:0000313" key="3">
    <source>
        <dbReference type="Proteomes" id="UP000652761"/>
    </source>
</evidence>
<dbReference type="AlphaFoldDB" id="A0A843XBY7"/>
<dbReference type="InterPro" id="IPR019190">
    <property type="entry name" value="EXOV"/>
</dbReference>
<protein>
    <submittedName>
        <fullName evidence="2">Uncharacterized protein</fullName>
    </submittedName>
</protein>
<reference evidence="2" key="1">
    <citation type="submission" date="2017-07" db="EMBL/GenBank/DDBJ databases">
        <title>Taro Niue Genome Assembly and Annotation.</title>
        <authorList>
            <person name="Atibalentja N."/>
            <person name="Keating K."/>
            <person name="Fields C.J."/>
        </authorList>
    </citation>
    <scope>NUCLEOTIDE SEQUENCE</scope>
    <source>
        <strain evidence="2">Niue_2</strain>
        <tissue evidence="2">Leaf</tissue>
    </source>
</reference>
<dbReference type="PANTHER" id="PTHR14464:SF4">
    <property type="entry name" value="EXONUCLEASE V"/>
    <property type="match status" value="1"/>
</dbReference>
<dbReference type="Pfam" id="PF09810">
    <property type="entry name" value="Exo5"/>
    <property type="match status" value="1"/>
</dbReference>
<dbReference type="GO" id="GO:0036297">
    <property type="term" value="P:interstrand cross-link repair"/>
    <property type="evidence" value="ECO:0007669"/>
    <property type="project" value="TreeGrafter"/>
</dbReference>
<organism evidence="2 3">
    <name type="scientific">Colocasia esculenta</name>
    <name type="common">Wild taro</name>
    <name type="synonym">Arum esculentum</name>
    <dbReference type="NCBI Taxonomy" id="4460"/>
    <lineage>
        <taxon>Eukaryota</taxon>
        <taxon>Viridiplantae</taxon>
        <taxon>Streptophyta</taxon>
        <taxon>Embryophyta</taxon>
        <taxon>Tracheophyta</taxon>
        <taxon>Spermatophyta</taxon>
        <taxon>Magnoliopsida</taxon>
        <taxon>Liliopsida</taxon>
        <taxon>Araceae</taxon>
        <taxon>Aroideae</taxon>
        <taxon>Colocasieae</taxon>
        <taxon>Colocasia</taxon>
    </lineage>
</organism>
<dbReference type="OrthoDB" id="354769at2759"/>
<dbReference type="EMBL" id="NMUH01007184">
    <property type="protein sequence ID" value="MQM16815.1"/>
    <property type="molecule type" value="Genomic_DNA"/>
</dbReference>
<feature type="non-terminal residue" evidence="2">
    <location>
        <position position="1"/>
    </location>
</feature>
<gene>
    <name evidence="2" type="ORF">Taro_049772</name>
</gene>
<name>A0A843XBY7_COLES</name>
<dbReference type="GO" id="GO:0005634">
    <property type="term" value="C:nucleus"/>
    <property type="evidence" value="ECO:0007669"/>
    <property type="project" value="TreeGrafter"/>
</dbReference>
<proteinExistence type="inferred from homology"/>